<evidence type="ECO:0000256" key="3">
    <source>
        <dbReference type="SAM" id="MobiDB-lite"/>
    </source>
</evidence>
<evidence type="ECO:0000256" key="2">
    <source>
        <dbReference type="ARBA" id="ARBA00031894"/>
    </source>
</evidence>
<dbReference type="AlphaFoldDB" id="A0A8R1E539"/>
<dbReference type="Pfam" id="PF09072">
    <property type="entry name" value="TMA7"/>
    <property type="match status" value="1"/>
</dbReference>
<evidence type="ECO:0000313" key="4">
    <source>
        <dbReference type="EnsemblMetazoa" id="CJA23079a.1"/>
    </source>
</evidence>
<dbReference type="EnsemblMetazoa" id="CJA23079a.1">
    <property type="protein sequence ID" value="CJA23079a.1"/>
    <property type="gene ID" value="WBGene00178651"/>
</dbReference>
<reference evidence="5" key="1">
    <citation type="submission" date="2010-08" db="EMBL/GenBank/DDBJ databases">
        <authorList>
            <consortium name="Caenorhabditis japonica Sequencing Consortium"/>
            <person name="Wilson R.K."/>
        </authorList>
    </citation>
    <scope>NUCLEOTIDE SEQUENCE [LARGE SCALE GENOMIC DNA]</scope>
    <source>
        <strain evidence="5">DF5081</strain>
    </source>
</reference>
<organism evidence="4 5">
    <name type="scientific">Caenorhabditis japonica</name>
    <dbReference type="NCBI Taxonomy" id="281687"/>
    <lineage>
        <taxon>Eukaryota</taxon>
        <taxon>Metazoa</taxon>
        <taxon>Ecdysozoa</taxon>
        <taxon>Nematoda</taxon>
        <taxon>Chromadorea</taxon>
        <taxon>Rhabditida</taxon>
        <taxon>Rhabditina</taxon>
        <taxon>Rhabditomorpha</taxon>
        <taxon>Rhabditoidea</taxon>
        <taxon>Rhabditidae</taxon>
        <taxon>Peloderinae</taxon>
        <taxon>Caenorhabditis</taxon>
    </lineage>
</organism>
<feature type="region of interest" description="Disordered" evidence="3">
    <location>
        <begin position="1"/>
        <end position="20"/>
    </location>
</feature>
<protein>
    <recommendedName>
        <fullName evidence="1">Translation machinery-associated protein 7 homolog</fullName>
    </recommendedName>
    <alternativeName>
        <fullName evidence="2">Coiled-coil domain-containing protein 72 homolog</fullName>
    </alternativeName>
</protein>
<reference evidence="4" key="2">
    <citation type="submission" date="2022-06" db="UniProtKB">
        <authorList>
            <consortium name="EnsemblMetazoa"/>
        </authorList>
    </citation>
    <scope>IDENTIFICATION</scope>
    <source>
        <strain evidence="4">DF5081</strain>
    </source>
</reference>
<proteinExistence type="predicted"/>
<keyword evidence="5" id="KW-1185">Reference proteome</keyword>
<sequence>MSGRQGGKAKPLKAPKKNDKDLTEIFPIQFAAEEAGLNLRRWESCNKEVIEGIKKVSKKYDEKLEKAPFYVKMFKNSLRATYCAPGTEAYERLRTGKKKYLAAMWIKE</sequence>
<evidence type="ECO:0000256" key="1">
    <source>
        <dbReference type="ARBA" id="ARBA00015581"/>
    </source>
</evidence>
<dbReference type="Proteomes" id="UP000005237">
    <property type="component" value="Unassembled WGS sequence"/>
</dbReference>
<evidence type="ECO:0000313" key="5">
    <source>
        <dbReference type="Proteomes" id="UP000005237"/>
    </source>
</evidence>
<dbReference type="InterPro" id="IPR015157">
    <property type="entry name" value="TMA7"/>
</dbReference>
<name>A0A8R1E539_CAEJA</name>
<accession>A0A8R1E539</accession>